<dbReference type="Pfam" id="PF13377">
    <property type="entry name" value="Peripla_BP_3"/>
    <property type="match status" value="1"/>
</dbReference>
<dbReference type="InterPro" id="IPR046335">
    <property type="entry name" value="LacI/GalR-like_sensor"/>
</dbReference>
<keyword evidence="8" id="KW-0804">Transcription</keyword>
<gene>
    <name evidence="10" type="ORF">GXN74_02195</name>
</gene>
<evidence type="ECO:0000256" key="6">
    <source>
        <dbReference type="ARBA" id="ARBA00023015"/>
    </source>
</evidence>
<dbReference type="Pfam" id="PF02518">
    <property type="entry name" value="HATPase_c"/>
    <property type="match status" value="1"/>
</dbReference>
<evidence type="ECO:0000259" key="9">
    <source>
        <dbReference type="PROSITE" id="PS50109"/>
    </source>
</evidence>
<comment type="caution">
    <text evidence="10">The sequence shown here is derived from an EMBL/GenBank/DDBJ whole genome shotgun (WGS) entry which is preliminary data.</text>
</comment>
<dbReference type="PROSITE" id="PS50109">
    <property type="entry name" value="HIS_KIN"/>
    <property type="match status" value="1"/>
</dbReference>
<accession>A0A7X5HTU5</accession>
<dbReference type="EMBL" id="JAAEEH010000003">
    <property type="protein sequence ID" value="NDL66560.1"/>
    <property type="molecule type" value="Genomic_DNA"/>
</dbReference>
<dbReference type="EC" id="2.7.13.3" evidence="2"/>
<dbReference type="CDD" id="cd00082">
    <property type="entry name" value="HisKA"/>
    <property type="match status" value="1"/>
</dbReference>
<dbReference type="AlphaFoldDB" id="A0A7X5HTU5"/>
<dbReference type="RefSeq" id="WP_162369288.1">
    <property type="nucleotide sequence ID" value="NZ_JAAEEH010000003.1"/>
</dbReference>
<keyword evidence="6" id="KW-0805">Transcription regulation</keyword>
<evidence type="ECO:0000256" key="3">
    <source>
        <dbReference type="ARBA" id="ARBA00022553"/>
    </source>
</evidence>
<proteinExistence type="predicted"/>
<dbReference type="CDD" id="cd06267">
    <property type="entry name" value="PBP1_LacI_sugar_binding-like"/>
    <property type="match status" value="1"/>
</dbReference>
<dbReference type="Gene3D" id="1.10.287.130">
    <property type="match status" value="1"/>
</dbReference>
<dbReference type="Gene3D" id="3.30.565.10">
    <property type="entry name" value="Histidine kinase-like ATPase, C-terminal domain"/>
    <property type="match status" value="1"/>
</dbReference>
<evidence type="ECO:0000313" key="11">
    <source>
        <dbReference type="Proteomes" id="UP000461585"/>
    </source>
</evidence>
<dbReference type="CDD" id="cd00075">
    <property type="entry name" value="HATPase"/>
    <property type="match status" value="1"/>
</dbReference>
<feature type="domain" description="Histidine kinase" evidence="9">
    <location>
        <begin position="482"/>
        <end position="712"/>
    </location>
</feature>
<dbReference type="InterPro" id="IPR005467">
    <property type="entry name" value="His_kinase_dom"/>
</dbReference>
<dbReference type="SUPFAM" id="SSF53822">
    <property type="entry name" value="Periplasmic binding protein-like I"/>
    <property type="match status" value="1"/>
</dbReference>
<dbReference type="InterPro" id="IPR036890">
    <property type="entry name" value="HATPase_C_sf"/>
</dbReference>
<evidence type="ECO:0000256" key="8">
    <source>
        <dbReference type="ARBA" id="ARBA00023163"/>
    </source>
</evidence>
<dbReference type="GO" id="GO:0000155">
    <property type="term" value="F:phosphorelay sensor kinase activity"/>
    <property type="evidence" value="ECO:0007669"/>
    <property type="project" value="InterPro"/>
</dbReference>
<dbReference type="InterPro" id="IPR003594">
    <property type="entry name" value="HATPase_dom"/>
</dbReference>
<protein>
    <recommendedName>
        <fullName evidence="2">histidine kinase</fullName>
        <ecNumber evidence="2">2.7.13.3</ecNumber>
    </recommendedName>
</protein>
<dbReference type="InterPro" id="IPR003661">
    <property type="entry name" value="HisK_dim/P_dom"/>
</dbReference>
<organism evidence="10 11">
    <name type="scientific">Anaerotalea alkaliphila</name>
    <dbReference type="NCBI Taxonomy" id="2662126"/>
    <lineage>
        <taxon>Bacteria</taxon>
        <taxon>Bacillati</taxon>
        <taxon>Bacillota</taxon>
        <taxon>Clostridia</taxon>
        <taxon>Eubacteriales</taxon>
        <taxon>Anaerotalea</taxon>
    </lineage>
</organism>
<dbReference type="GO" id="GO:0003700">
    <property type="term" value="F:DNA-binding transcription factor activity"/>
    <property type="evidence" value="ECO:0007669"/>
    <property type="project" value="TreeGrafter"/>
</dbReference>
<dbReference type="PANTHER" id="PTHR30146">
    <property type="entry name" value="LACI-RELATED TRANSCRIPTIONAL REPRESSOR"/>
    <property type="match status" value="1"/>
</dbReference>
<keyword evidence="4" id="KW-0808">Transferase</keyword>
<keyword evidence="4" id="KW-0418">Kinase</keyword>
<dbReference type="SUPFAM" id="SSF55874">
    <property type="entry name" value="ATPase domain of HSP90 chaperone/DNA topoisomerase II/histidine kinase"/>
    <property type="match status" value="1"/>
</dbReference>
<keyword evidence="5" id="KW-0902">Two-component regulatory system</keyword>
<evidence type="ECO:0000256" key="1">
    <source>
        <dbReference type="ARBA" id="ARBA00000085"/>
    </source>
</evidence>
<name>A0A7X5HTU5_9FIRM</name>
<evidence type="ECO:0000256" key="4">
    <source>
        <dbReference type="ARBA" id="ARBA00022777"/>
    </source>
</evidence>
<dbReference type="SMART" id="SM00387">
    <property type="entry name" value="HATPase_c"/>
    <property type="match status" value="1"/>
</dbReference>
<dbReference type="PANTHER" id="PTHR30146:SF24">
    <property type="entry name" value="XYLOSE OPERON REGULATORY PROTEIN"/>
    <property type="match status" value="1"/>
</dbReference>
<dbReference type="InterPro" id="IPR028082">
    <property type="entry name" value="Peripla_BP_I"/>
</dbReference>
<keyword evidence="11" id="KW-1185">Reference proteome</keyword>
<evidence type="ECO:0000313" key="10">
    <source>
        <dbReference type="EMBL" id="NDL66560.1"/>
    </source>
</evidence>
<comment type="catalytic activity">
    <reaction evidence="1">
        <text>ATP + protein L-histidine = ADP + protein N-phospho-L-histidine.</text>
        <dbReference type="EC" id="2.7.13.3"/>
    </reaction>
</comment>
<reference evidence="10 11" key="1">
    <citation type="submission" date="2020-01" db="EMBL/GenBank/DDBJ databases">
        <title>Anaeroalcalibacter tamaniensis gen. nov., sp. nov., moderately halophilic strictly anaerobic fermenter bacterium from mud volcano of Taman peninsula.</title>
        <authorList>
            <person name="Frolova A."/>
            <person name="Merkel A.Y."/>
            <person name="Slobodkin A.I."/>
        </authorList>
    </citation>
    <scope>NUCLEOTIDE SEQUENCE [LARGE SCALE GENOMIC DNA]</scope>
    <source>
        <strain evidence="10 11">F-3ap</strain>
    </source>
</reference>
<evidence type="ECO:0000256" key="5">
    <source>
        <dbReference type="ARBA" id="ARBA00023012"/>
    </source>
</evidence>
<keyword evidence="3" id="KW-0597">Phosphoprotein</keyword>
<dbReference type="InterPro" id="IPR004358">
    <property type="entry name" value="Sig_transdc_His_kin-like_C"/>
</dbReference>
<evidence type="ECO:0000256" key="2">
    <source>
        <dbReference type="ARBA" id="ARBA00012438"/>
    </source>
</evidence>
<sequence>MSFKVFDNKRPTIGVLMDSLNAFDEYFEQEFAYLCNKMDLNLLLFPEELATRFRSDKKGTNIAFQFLNSNAIDGLVLMNNAISIYEEEEQFRRVFEKYGKHPLVCVGNDLEGVTTVVEDGRSGLRGALRHLIEDHDYREIAIINGEKTHRHAVNRFNTYKEMLEEYGIPYDEKRVVQGDYTVESGRQGVAKLLDENKATFEAIFAANDEMAIGAMEELIRRGYRIPEDMKILGYDDIRPVQFDFSPLSTVSQPVREMAKAALEQVLAQIQGDMSVKKIVLPSHFVKRNTCGCSVEVMVNREHLVHQGIERIIQDQEYKSFMMQSVHEVASAGDTEALRESIVQALPHLGIRNMFLALYDKEAKEVQQWKIPLKSSVFLAYREMERIREVEGREFVTEEIIPRELQLVDGRKTMILGPLYFHEELLGYTFFELGMQYARIYESIRKQIATILKFILLLEDIRQTQERLIESEKMAALANLVAGVAHEINTPIGVSVAAASYLEKQNRDMAAAYEAGKVKKSEFEQFLDNNLETASILMQNLNKAGELVNSFKNISVDQTSEQKRIFQVRSYLDQILLSLKPKLKDRDVDVHIDCDEELAVLGYPGAFSQIITNLVLNSLSHAFREDEEGTIRIQVEKVREKVRLVYSDNGKGIPEEDLDRIFEPFYTTNRSGGGTGLGLNVIYNLVRQKLDGQIRCTSKQGKGCRFEVEWKEQ</sequence>
<keyword evidence="7" id="KW-0238">DNA-binding</keyword>
<dbReference type="Gene3D" id="3.40.50.2300">
    <property type="match status" value="2"/>
</dbReference>
<dbReference type="Proteomes" id="UP000461585">
    <property type="component" value="Unassembled WGS sequence"/>
</dbReference>
<dbReference type="PRINTS" id="PR00344">
    <property type="entry name" value="BCTRLSENSOR"/>
</dbReference>
<dbReference type="GO" id="GO:0000976">
    <property type="term" value="F:transcription cis-regulatory region binding"/>
    <property type="evidence" value="ECO:0007669"/>
    <property type="project" value="TreeGrafter"/>
</dbReference>
<evidence type="ECO:0000256" key="7">
    <source>
        <dbReference type="ARBA" id="ARBA00023125"/>
    </source>
</evidence>